<sequence>MTTDVLTDAQIDQFLLDAESRLREKAGQVLPTNDEDEVSISTGQASVKHRNPLPRLQHGLDRTSYLKDKGGVMQTDIQALIRPWSAHAPLSTDLRSLEAPKRTSKINDQLNAGPEWFGLPKTDLTPQLKRDLQLIEMRSVLDPHRHYKKNNRKGKIPTFSQTGTVIEGPTEFYSSRINKKDRMKNFVEEAMATENKTGRFKRKYAEIQQKTTSGKKDHYKKLMAKRKKP</sequence>
<comment type="caution">
    <text evidence="5">The sequence shown here is derived from an EMBL/GenBank/DDBJ whole genome shotgun (WGS) entry which is preliminary data.</text>
</comment>
<evidence type="ECO:0000256" key="1">
    <source>
        <dbReference type="ARBA" id="ARBA00004604"/>
    </source>
</evidence>
<accession>A0AAV9NMB5</accession>
<evidence type="ECO:0000256" key="3">
    <source>
        <dbReference type="SAM" id="MobiDB-lite"/>
    </source>
</evidence>
<dbReference type="PANTHER" id="PTHR21686:SF12">
    <property type="entry name" value="DEOXYNUCLEOTIDYLTRANSFERASE TERMINAL-INTERACTING PROTEIN 2"/>
    <property type="match status" value="1"/>
</dbReference>
<proteinExistence type="predicted"/>
<dbReference type="InterPro" id="IPR014810">
    <property type="entry name" value="Fcf2_C"/>
</dbReference>
<dbReference type="GO" id="GO:0005730">
    <property type="term" value="C:nucleolus"/>
    <property type="evidence" value="ECO:0007669"/>
    <property type="project" value="UniProtKB-SubCell"/>
</dbReference>
<dbReference type="GO" id="GO:0006396">
    <property type="term" value="P:RNA processing"/>
    <property type="evidence" value="ECO:0007669"/>
    <property type="project" value="TreeGrafter"/>
</dbReference>
<comment type="subcellular location">
    <subcellularLocation>
        <location evidence="1">Nucleus</location>
        <location evidence="1">Nucleolus</location>
    </subcellularLocation>
</comment>
<keyword evidence="2" id="KW-0539">Nucleus</keyword>
<protein>
    <recommendedName>
        <fullName evidence="4">Fcf2 pre-rRNA processing C-terminal domain-containing protein</fullName>
    </recommendedName>
</protein>
<dbReference type="AlphaFoldDB" id="A0AAV9NMB5"/>
<dbReference type="RefSeq" id="XP_064710455.1">
    <property type="nucleotide sequence ID" value="XM_064851452.1"/>
</dbReference>
<dbReference type="GO" id="GO:0003723">
    <property type="term" value="F:RNA binding"/>
    <property type="evidence" value="ECO:0007669"/>
    <property type="project" value="TreeGrafter"/>
</dbReference>
<evidence type="ECO:0000313" key="6">
    <source>
        <dbReference type="Proteomes" id="UP001358417"/>
    </source>
</evidence>
<evidence type="ECO:0000256" key="2">
    <source>
        <dbReference type="ARBA" id="ARBA00023242"/>
    </source>
</evidence>
<organism evidence="5 6">
    <name type="scientific">Exophiala bonariae</name>
    <dbReference type="NCBI Taxonomy" id="1690606"/>
    <lineage>
        <taxon>Eukaryota</taxon>
        <taxon>Fungi</taxon>
        <taxon>Dikarya</taxon>
        <taxon>Ascomycota</taxon>
        <taxon>Pezizomycotina</taxon>
        <taxon>Eurotiomycetes</taxon>
        <taxon>Chaetothyriomycetidae</taxon>
        <taxon>Chaetothyriales</taxon>
        <taxon>Herpotrichiellaceae</taxon>
        <taxon>Exophiala</taxon>
    </lineage>
</organism>
<gene>
    <name evidence="5" type="ORF">LTR84_007900</name>
</gene>
<feature type="compositionally biased region" description="Basic residues" evidence="3">
    <location>
        <begin position="217"/>
        <end position="229"/>
    </location>
</feature>
<dbReference type="Pfam" id="PF08698">
    <property type="entry name" value="Fcf2"/>
    <property type="match status" value="1"/>
</dbReference>
<dbReference type="PANTHER" id="PTHR21686">
    <property type="entry name" value="DEOXYNUCLEOTIDYLTRANSFERASE TERMINAL-INTERACTING PROTEIN 2"/>
    <property type="match status" value="1"/>
</dbReference>
<reference evidence="5 6" key="1">
    <citation type="submission" date="2023-08" db="EMBL/GenBank/DDBJ databases">
        <title>Black Yeasts Isolated from many extreme environments.</title>
        <authorList>
            <person name="Coleine C."/>
            <person name="Stajich J.E."/>
            <person name="Selbmann L."/>
        </authorList>
    </citation>
    <scope>NUCLEOTIDE SEQUENCE [LARGE SCALE GENOMIC DNA]</scope>
    <source>
        <strain evidence="5 6">CCFEE 5792</strain>
    </source>
</reference>
<feature type="region of interest" description="Disordered" evidence="3">
    <location>
        <begin position="208"/>
        <end position="229"/>
    </location>
</feature>
<evidence type="ECO:0000259" key="4">
    <source>
        <dbReference type="Pfam" id="PF08698"/>
    </source>
</evidence>
<keyword evidence="6" id="KW-1185">Reference proteome</keyword>
<dbReference type="GeneID" id="89976065"/>
<dbReference type="Proteomes" id="UP001358417">
    <property type="component" value="Unassembled WGS sequence"/>
</dbReference>
<dbReference type="InterPro" id="IPR039883">
    <property type="entry name" value="Fcf2/DNTTIP2"/>
</dbReference>
<evidence type="ECO:0000313" key="5">
    <source>
        <dbReference type="EMBL" id="KAK5061358.1"/>
    </source>
</evidence>
<dbReference type="EMBL" id="JAVRRD010000003">
    <property type="protein sequence ID" value="KAK5061358.1"/>
    <property type="molecule type" value="Genomic_DNA"/>
</dbReference>
<name>A0AAV9NMB5_9EURO</name>
<feature type="domain" description="Fcf2 pre-rRNA processing C-terminal" evidence="4">
    <location>
        <begin position="111"/>
        <end position="203"/>
    </location>
</feature>